<reference evidence="2" key="1">
    <citation type="submission" date="2020-01" db="EMBL/GenBank/DDBJ databases">
        <title>Patterns of diversity and host range of bacteriophage communities associated with bean-nodulatin bacteria.</title>
        <authorList>
            <person name="Vann Cauwenberghe J."/>
            <person name="Santamaria R.I."/>
            <person name="Bustos P."/>
            <person name="Juarez S."/>
            <person name="Gonzalez V."/>
        </authorList>
    </citation>
    <scope>NUCLEOTIDE SEQUENCE</scope>
</reference>
<accession>A0A7S5R216</accession>
<proteinExistence type="predicted"/>
<sequence length="214" mass="22881">MVAINFNASTVKPNVALEAIPSGLYPVIITKTEEKPTKSGQGSYIEVEMTVQGGEFANRKIFDRLNIRNPNQTAVDIAYATLSAICHVTGVLNMTDTVQLHGRPFQAVVSKIPRDDRPDQMTNEVKGYKDVNGNDPGFSGTVANPSAQPGWAQQQPQQQQPAPAPQPQYQQQPPQTQPAAPAQQPPQPAPTGAAPNWAQPAAAAPTAAPSWAQQ</sequence>
<protein>
    <submittedName>
        <fullName evidence="2">DUF669 domain-containing NTP-binding protein</fullName>
    </submittedName>
</protein>
<dbReference type="EMBL" id="MN988482">
    <property type="protein sequence ID" value="QIG67696.1"/>
    <property type="molecule type" value="Genomic_DNA"/>
</dbReference>
<gene>
    <name evidence="2" type="ORF">EVB51_079</name>
</gene>
<dbReference type="InterPro" id="IPR007731">
    <property type="entry name" value="DUF669"/>
</dbReference>
<evidence type="ECO:0000256" key="1">
    <source>
        <dbReference type="SAM" id="MobiDB-lite"/>
    </source>
</evidence>
<organism evidence="2 3">
    <name type="scientific">Rhizobium phage RHph_Y17</name>
    <dbReference type="NCBI Taxonomy" id="2509771"/>
    <lineage>
        <taxon>Viruses</taxon>
        <taxon>Duplodnaviria</taxon>
        <taxon>Heunggongvirae</taxon>
        <taxon>Uroviricota</taxon>
        <taxon>Caudoviricetes</taxon>
        <taxon>Kleczkowskavirus</taxon>
        <taxon>Kleczkowskavirus RHEph4</taxon>
    </lineage>
</organism>
<feature type="region of interest" description="Disordered" evidence="1">
    <location>
        <begin position="111"/>
        <end position="214"/>
    </location>
</feature>
<evidence type="ECO:0000313" key="3">
    <source>
        <dbReference type="Proteomes" id="UP000612501"/>
    </source>
</evidence>
<dbReference type="Proteomes" id="UP000612501">
    <property type="component" value="Segment"/>
</dbReference>
<name>A0A7S5R216_9CAUD</name>
<dbReference type="Pfam" id="PF05037">
    <property type="entry name" value="DUF669"/>
    <property type="match status" value="1"/>
</dbReference>
<feature type="compositionally biased region" description="Low complexity" evidence="1">
    <location>
        <begin position="147"/>
        <end position="182"/>
    </location>
</feature>
<feature type="compositionally biased region" description="Low complexity" evidence="1">
    <location>
        <begin position="190"/>
        <end position="214"/>
    </location>
</feature>
<evidence type="ECO:0000313" key="2">
    <source>
        <dbReference type="EMBL" id="QIG67696.1"/>
    </source>
</evidence>